<keyword evidence="6 7" id="KW-0067">ATP-binding</keyword>
<evidence type="ECO:0000256" key="2">
    <source>
        <dbReference type="ARBA" id="ARBA00022527"/>
    </source>
</evidence>
<evidence type="ECO:0000256" key="6">
    <source>
        <dbReference type="ARBA" id="ARBA00022840"/>
    </source>
</evidence>
<evidence type="ECO:0000256" key="7">
    <source>
        <dbReference type="PROSITE-ProRule" id="PRU10141"/>
    </source>
</evidence>
<dbReference type="PROSITE" id="PS50011">
    <property type="entry name" value="PROTEIN_KINASE_DOM"/>
    <property type="match status" value="1"/>
</dbReference>
<dbReference type="PROSITE" id="PS00108">
    <property type="entry name" value="PROTEIN_KINASE_ST"/>
    <property type="match status" value="1"/>
</dbReference>
<dbReference type="PANTHER" id="PTHR43289:SF6">
    <property type="entry name" value="SERINE_THREONINE-PROTEIN KINASE NEKL-3"/>
    <property type="match status" value="1"/>
</dbReference>
<evidence type="ECO:0000259" key="9">
    <source>
        <dbReference type="PROSITE" id="PS50011"/>
    </source>
</evidence>
<dbReference type="CDD" id="cd14014">
    <property type="entry name" value="STKc_PknB_like"/>
    <property type="match status" value="1"/>
</dbReference>
<dbReference type="InterPro" id="IPR011009">
    <property type="entry name" value="Kinase-like_dom_sf"/>
</dbReference>
<evidence type="ECO:0000256" key="8">
    <source>
        <dbReference type="SAM" id="Phobius"/>
    </source>
</evidence>
<dbReference type="SMART" id="SM00220">
    <property type="entry name" value="S_TKc"/>
    <property type="match status" value="1"/>
</dbReference>
<keyword evidence="4 7" id="KW-0547">Nucleotide-binding</keyword>
<evidence type="ECO:0000256" key="4">
    <source>
        <dbReference type="ARBA" id="ARBA00022741"/>
    </source>
</evidence>
<reference evidence="11" key="1">
    <citation type="submission" date="2023-07" db="EMBL/GenBank/DDBJ databases">
        <title>30 novel species of actinomycetes from the DSMZ collection.</title>
        <authorList>
            <person name="Nouioui I."/>
        </authorList>
    </citation>
    <scope>NUCLEOTIDE SEQUENCE [LARGE SCALE GENOMIC DNA]</scope>
    <source>
        <strain evidence="11">DSM 44399</strain>
    </source>
</reference>
<proteinExistence type="predicted"/>
<comment type="caution">
    <text evidence="10">The sequence shown here is derived from an EMBL/GenBank/DDBJ whole genome shotgun (WGS) entry which is preliminary data.</text>
</comment>
<keyword evidence="8" id="KW-1133">Transmembrane helix</keyword>
<feature type="transmembrane region" description="Helical" evidence="8">
    <location>
        <begin position="368"/>
        <end position="390"/>
    </location>
</feature>
<feature type="binding site" evidence="7">
    <location>
        <position position="51"/>
    </location>
    <ligand>
        <name>ATP</name>
        <dbReference type="ChEBI" id="CHEBI:30616"/>
    </ligand>
</feature>
<organism evidence="10 11">
    <name type="scientific">Jatrophihabitans lederbergiae</name>
    <dbReference type="NCBI Taxonomy" id="3075547"/>
    <lineage>
        <taxon>Bacteria</taxon>
        <taxon>Bacillati</taxon>
        <taxon>Actinomycetota</taxon>
        <taxon>Actinomycetes</taxon>
        <taxon>Jatrophihabitantales</taxon>
        <taxon>Jatrophihabitantaceae</taxon>
        <taxon>Jatrophihabitans</taxon>
    </lineage>
</organism>
<dbReference type="EC" id="2.7.11.1" evidence="1"/>
<name>A0ABU2J6F8_9ACTN</name>
<dbReference type="EMBL" id="JAVREH010000002">
    <property type="protein sequence ID" value="MDT0260074.1"/>
    <property type="molecule type" value="Genomic_DNA"/>
</dbReference>
<protein>
    <recommendedName>
        <fullName evidence="1">non-specific serine/threonine protein kinase</fullName>
        <ecNumber evidence="1">2.7.11.1</ecNumber>
    </recommendedName>
</protein>
<dbReference type="Gene3D" id="1.10.510.10">
    <property type="entry name" value="Transferase(Phosphotransferase) domain 1"/>
    <property type="match status" value="1"/>
</dbReference>
<dbReference type="InterPro" id="IPR017441">
    <property type="entry name" value="Protein_kinase_ATP_BS"/>
</dbReference>
<evidence type="ECO:0000256" key="3">
    <source>
        <dbReference type="ARBA" id="ARBA00022679"/>
    </source>
</evidence>
<keyword evidence="3" id="KW-0808">Transferase</keyword>
<dbReference type="InterPro" id="IPR000719">
    <property type="entry name" value="Prot_kinase_dom"/>
</dbReference>
<evidence type="ECO:0000256" key="1">
    <source>
        <dbReference type="ARBA" id="ARBA00012513"/>
    </source>
</evidence>
<dbReference type="PANTHER" id="PTHR43289">
    <property type="entry name" value="MITOGEN-ACTIVATED PROTEIN KINASE KINASE KINASE 20-RELATED"/>
    <property type="match status" value="1"/>
</dbReference>
<dbReference type="GO" id="GO:0016301">
    <property type="term" value="F:kinase activity"/>
    <property type="evidence" value="ECO:0007669"/>
    <property type="project" value="UniProtKB-KW"/>
</dbReference>
<evidence type="ECO:0000256" key="5">
    <source>
        <dbReference type="ARBA" id="ARBA00022777"/>
    </source>
</evidence>
<dbReference type="InterPro" id="IPR008271">
    <property type="entry name" value="Ser/Thr_kinase_AS"/>
</dbReference>
<feature type="domain" description="Protein kinase" evidence="9">
    <location>
        <begin position="22"/>
        <end position="283"/>
    </location>
</feature>
<dbReference type="Pfam" id="PF00069">
    <property type="entry name" value="Pkinase"/>
    <property type="match status" value="1"/>
</dbReference>
<sequence length="421" mass="43789">MTQSPDQLPGVPGTGVLLAGRYRLTARIGRGGTADVFEARDELLHRAVAVKLFRVDSPAGADRRRVQAEARTLASLRHPGLVAVYDAGTLGGEDDGTPFLVMELVRGPSLLKRLADGPLSDVQAALAGAEVAGTLGYVHSLGIVHRDVKPANILLDEPTAGRSTFAAKLTDFGIARLLDSTRMTMEGMTIGTANYLSPEQAEAGSVGAASDLYSLGLVLIECLTGQVAFPGVGVEAALARLHRQPQVPREFGPAWAGLLTALTARDPNSRPTALQAASRLRVLAGQPADAGVPGVPGIDRGDLEAASTQLLTPVRTGVSAFAPQSHVPAPDGPADRTYVVPSYAVAPDEDARHNATDSARARRRVSPWLYFAAGIVALIGIGIVLVSGSLNSGGGSAPPPSYPTVPGQLGQDLQRLQETVR</sequence>
<keyword evidence="8" id="KW-0812">Transmembrane</keyword>
<gene>
    <name evidence="10" type="ORF">RM423_01550</name>
</gene>
<dbReference type="RefSeq" id="WP_311421236.1">
    <property type="nucleotide sequence ID" value="NZ_JAVREH010000002.1"/>
</dbReference>
<keyword evidence="5 10" id="KW-0418">Kinase</keyword>
<evidence type="ECO:0000313" key="11">
    <source>
        <dbReference type="Proteomes" id="UP001183176"/>
    </source>
</evidence>
<keyword evidence="2" id="KW-0723">Serine/threonine-protein kinase</keyword>
<evidence type="ECO:0000313" key="10">
    <source>
        <dbReference type="EMBL" id="MDT0260074.1"/>
    </source>
</evidence>
<dbReference type="SUPFAM" id="SSF56112">
    <property type="entry name" value="Protein kinase-like (PK-like)"/>
    <property type="match status" value="1"/>
</dbReference>
<accession>A0ABU2J6F8</accession>
<keyword evidence="11" id="KW-1185">Reference proteome</keyword>
<keyword evidence="8" id="KW-0472">Membrane</keyword>
<dbReference type="Gene3D" id="3.30.200.20">
    <property type="entry name" value="Phosphorylase Kinase, domain 1"/>
    <property type="match status" value="1"/>
</dbReference>
<dbReference type="Proteomes" id="UP001183176">
    <property type="component" value="Unassembled WGS sequence"/>
</dbReference>
<dbReference type="PROSITE" id="PS00107">
    <property type="entry name" value="PROTEIN_KINASE_ATP"/>
    <property type="match status" value="1"/>
</dbReference>